<keyword evidence="6" id="KW-0735">Signal-anchor</keyword>
<dbReference type="GO" id="GO:0047288">
    <property type="term" value="F:beta-D-galactosyl-(1-&gt;3)-N-acetyl-beta-D-galactosaminide alpha-2,3- sialyltransferase"/>
    <property type="evidence" value="ECO:0007669"/>
    <property type="project" value="TreeGrafter"/>
</dbReference>
<keyword evidence="3 11" id="KW-0328">Glycosyltransferase</keyword>
<dbReference type="InterPro" id="IPR038578">
    <property type="entry name" value="GT29-like_sf"/>
</dbReference>
<dbReference type="PANTHER" id="PTHR13713">
    <property type="entry name" value="SIALYLTRANSFERASE"/>
    <property type="match status" value="1"/>
</dbReference>
<organism evidence="11 12">
    <name type="scientific">Balaeniceps rex</name>
    <name type="common">Shoebill</name>
    <dbReference type="NCBI Taxonomy" id="33584"/>
    <lineage>
        <taxon>Eukaryota</taxon>
        <taxon>Metazoa</taxon>
        <taxon>Chordata</taxon>
        <taxon>Craniata</taxon>
        <taxon>Vertebrata</taxon>
        <taxon>Euteleostomi</taxon>
        <taxon>Archelosauria</taxon>
        <taxon>Archosauria</taxon>
        <taxon>Dinosauria</taxon>
        <taxon>Saurischia</taxon>
        <taxon>Theropoda</taxon>
        <taxon>Coelurosauria</taxon>
        <taxon>Aves</taxon>
        <taxon>Neognathae</taxon>
        <taxon>Neoaves</taxon>
        <taxon>Aequornithes</taxon>
        <taxon>Pelecaniformes</taxon>
        <taxon>Balaenicipitidae</taxon>
        <taxon>Balaeniceps</taxon>
    </lineage>
</organism>
<comment type="caution">
    <text evidence="11">The sequence shown here is derived from an EMBL/GenBank/DDBJ whole genome shotgun (WGS) entry which is preliminary data.</text>
</comment>
<gene>
    <name evidence="11" type="primary">St3gal4_1</name>
    <name evidence="11" type="ORF">BALREX_R00762</name>
</gene>
<dbReference type="AlphaFoldDB" id="A0A7L2UDM0"/>
<evidence type="ECO:0000256" key="8">
    <source>
        <dbReference type="ARBA" id="ARBA00023034"/>
    </source>
</evidence>
<keyword evidence="8" id="KW-0333">Golgi apparatus</keyword>
<evidence type="ECO:0000313" key="12">
    <source>
        <dbReference type="Proteomes" id="UP000528411"/>
    </source>
</evidence>
<dbReference type="GO" id="GO:0003836">
    <property type="term" value="F:beta-galactoside (CMP) alpha-2,3-sialyltransferase activity"/>
    <property type="evidence" value="ECO:0007669"/>
    <property type="project" value="TreeGrafter"/>
</dbReference>
<dbReference type="PANTHER" id="PTHR13713:SF59">
    <property type="entry name" value="ST3 BETA-GALACTOSIDE ALPHA-2,3-SIALYLTRANSFERASE 4"/>
    <property type="match status" value="1"/>
</dbReference>
<feature type="non-terminal residue" evidence="11">
    <location>
        <position position="1"/>
    </location>
</feature>
<evidence type="ECO:0000256" key="1">
    <source>
        <dbReference type="ARBA" id="ARBA00004323"/>
    </source>
</evidence>
<dbReference type="Proteomes" id="UP000528411">
    <property type="component" value="Unassembled WGS sequence"/>
</dbReference>
<evidence type="ECO:0000256" key="5">
    <source>
        <dbReference type="ARBA" id="ARBA00022692"/>
    </source>
</evidence>
<dbReference type="GO" id="GO:0009247">
    <property type="term" value="P:glycolipid biosynthetic process"/>
    <property type="evidence" value="ECO:0007669"/>
    <property type="project" value="TreeGrafter"/>
</dbReference>
<evidence type="ECO:0000256" key="6">
    <source>
        <dbReference type="ARBA" id="ARBA00022968"/>
    </source>
</evidence>
<evidence type="ECO:0000313" key="11">
    <source>
        <dbReference type="EMBL" id="NXS43633.1"/>
    </source>
</evidence>
<dbReference type="Pfam" id="PF00777">
    <property type="entry name" value="Glyco_transf_29"/>
    <property type="match status" value="1"/>
</dbReference>
<dbReference type="Gene3D" id="3.90.1480.20">
    <property type="entry name" value="Glycosyl transferase family 29"/>
    <property type="match status" value="1"/>
</dbReference>
<keyword evidence="12" id="KW-1185">Reference proteome</keyword>
<dbReference type="InterPro" id="IPR001675">
    <property type="entry name" value="Glyco_trans_29"/>
</dbReference>
<keyword evidence="7" id="KW-1133">Transmembrane helix</keyword>
<evidence type="ECO:0000256" key="9">
    <source>
        <dbReference type="ARBA" id="ARBA00023136"/>
    </source>
</evidence>
<reference evidence="11 12" key="1">
    <citation type="submission" date="2019-09" db="EMBL/GenBank/DDBJ databases">
        <title>Bird 10,000 Genomes (B10K) Project - Family phase.</title>
        <authorList>
            <person name="Zhang G."/>
        </authorList>
    </citation>
    <scope>NUCLEOTIDE SEQUENCE [LARGE SCALE GENOMIC DNA]</scope>
    <source>
        <strain evidence="11">B10K-DU-012-56</strain>
    </source>
</reference>
<keyword evidence="4 11" id="KW-0808">Transferase</keyword>
<dbReference type="GO" id="GO:0000139">
    <property type="term" value="C:Golgi membrane"/>
    <property type="evidence" value="ECO:0007669"/>
    <property type="project" value="UniProtKB-SubCell"/>
</dbReference>
<sequence>LILRLNDAPVKEHKKDVGERTTIRLFFTESALPNPLENNDNDTLMVFVPCKTLGILWLREVLLKTRNKCQPSREWNGNVSQLHILNLCVTFEAKYKLLQLNTSRTYATTGIIALDLGLHICQEVNIAGFGYSGNHDNTMPIPYYNMGCLRKKELFQHNITAERNWLLKMIECGVIADIASASFWAQNC</sequence>
<comment type="subcellular location">
    <subcellularLocation>
        <location evidence="1">Golgi apparatus membrane</location>
        <topology evidence="1">Single-pass type II membrane protein</topology>
    </subcellularLocation>
</comment>
<evidence type="ECO:0000256" key="7">
    <source>
        <dbReference type="ARBA" id="ARBA00022989"/>
    </source>
</evidence>
<evidence type="ECO:0000256" key="10">
    <source>
        <dbReference type="ARBA" id="ARBA00023180"/>
    </source>
</evidence>
<evidence type="ECO:0000256" key="2">
    <source>
        <dbReference type="ARBA" id="ARBA00006003"/>
    </source>
</evidence>
<comment type="similarity">
    <text evidence="2">Belongs to the glycosyltransferase 29 family.</text>
</comment>
<feature type="non-terminal residue" evidence="11">
    <location>
        <position position="188"/>
    </location>
</feature>
<keyword evidence="10" id="KW-0325">Glycoprotein</keyword>
<dbReference type="InterPro" id="IPR051142">
    <property type="entry name" value="Glycosyltransferase_29"/>
</dbReference>
<dbReference type="EMBL" id="VYZW01026714">
    <property type="protein sequence ID" value="NXS43633.1"/>
    <property type="molecule type" value="Genomic_DNA"/>
</dbReference>
<evidence type="ECO:0000256" key="4">
    <source>
        <dbReference type="ARBA" id="ARBA00022679"/>
    </source>
</evidence>
<keyword evidence="5" id="KW-0812">Transmembrane</keyword>
<dbReference type="OrthoDB" id="10264956at2759"/>
<protein>
    <submittedName>
        <fullName evidence="11">SIA4C sialyltransferase</fullName>
    </submittedName>
</protein>
<proteinExistence type="inferred from homology"/>
<accession>A0A7L2UDM0</accession>
<keyword evidence="9" id="KW-0472">Membrane</keyword>
<evidence type="ECO:0000256" key="3">
    <source>
        <dbReference type="ARBA" id="ARBA00022676"/>
    </source>
</evidence>
<name>A0A7L2UDM0_BALRX</name>